<accession>A0A314V248</accession>
<proteinExistence type="predicted"/>
<dbReference type="PANTHER" id="PTHR33237:SF31">
    <property type="entry name" value="F2P16.13 PROTEIN"/>
    <property type="match status" value="1"/>
</dbReference>
<keyword evidence="4" id="KW-1185">Reference proteome</keyword>
<evidence type="ECO:0000313" key="3">
    <source>
        <dbReference type="EMBL" id="PQM43042.1"/>
    </source>
</evidence>
<protein>
    <recommendedName>
        <fullName evidence="5">Transmembrane protein</fullName>
    </recommendedName>
</protein>
<keyword evidence="2" id="KW-1133">Transmembrane helix</keyword>
<reference evidence="3 4" key="1">
    <citation type="submission" date="2018-02" db="EMBL/GenBank/DDBJ databases">
        <title>Draft genome of wild Prunus yedoensis var. nudiflora.</title>
        <authorList>
            <person name="Baek S."/>
            <person name="Kim J.-H."/>
            <person name="Choi K."/>
            <person name="Kim G.-B."/>
            <person name="Cho A."/>
            <person name="Jang H."/>
            <person name="Shin C.-H."/>
            <person name="Yu H.-J."/>
            <person name="Mun J.-H."/>
        </authorList>
    </citation>
    <scope>NUCLEOTIDE SEQUENCE [LARGE SCALE GENOMIC DNA]</scope>
    <source>
        <strain evidence="4">cv. Jeju island</strain>
        <tissue evidence="3">Leaf</tissue>
    </source>
</reference>
<evidence type="ECO:0000256" key="1">
    <source>
        <dbReference type="SAM" id="MobiDB-lite"/>
    </source>
</evidence>
<dbReference type="EMBL" id="PJQY01002728">
    <property type="protein sequence ID" value="PQM43042.1"/>
    <property type="molecule type" value="Genomic_DNA"/>
</dbReference>
<feature type="transmembrane region" description="Helical" evidence="2">
    <location>
        <begin position="79"/>
        <end position="97"/>
    </location>
</feature>
<keyword evidence="2" id="KW-0812">Transmembrane</keyword>
<evidence type="ECO:0000313" key="4">
    <source>
        <dbReference type="Proteomes" id="UP000250321"/>
    </source>
</evidence>
<dbReference type="PANTHER" id="PTHR33237">
    <property type="entry name" value="F2P16.13 PROTEIN-RELATED"/>
    <property type="match status" value="1"/>
</dbReference>
<gene>
    <name evidence="3" type="ORF">Pyn_17678</name>
</gene>
<dbReference type="OrthoDB" id="1166333at2759"/>
<sequence length="244" mass="27261">MAPKTCKDDSKSIGQVHVALYNTVSPDGPHFVSGATGGCHVTTHPIVVDMRNTFKRLKGYVLIFFTFSDSLRAHANHKLNSNFVSSSIPPLLLVAMARPLAPSFSMASHHLFQHPSHFLFALVVFFSMFSLLIFLCASHKSKKSHEKKEEAITNSESKDVKFIAKLNSKISSKALAMAKMVSWRKMEAGEEDLKDDDDHHHHSDDAVWRKSIIMGERCAPLNFSGKIDYDSEGNLQPESPDRNH</sequence>
<feature type="region of interest" description="Disordered" evidence="1">
    <location>
        <begin position="223"/>
        <end position="244"/>
    </location>
</feature>
<evidence type="ECO:0008006" key="5">
    <source>
        <dbReference type="Google" id="ProtNLM"/>
    </source>
</evidence>
<dbReference type="Proteomes" id="UP000250321">
    <property type="component" value="Unassembled WGS sequence"/>
</dbReference>
<feature type="transmembrane region" description="Helical" evidence="2">
    <location>
        <begin position="117"/>
        <end position="137"/>
    </location>
</feature>
<comment type="caution">
    <text evidence="3">The sequence shown here is derived from an EMBL/GenBank/DDBJ whole genome shotgun (WGS) entry which is preliminary data.</text>
</comment>
<dbReference type="AlphaFoldDB" id="A0A314V248"/>
<dbReference type="STRING" id="2094558.A0A314V248"/>
<name>A0A314V248_PRUYE</name>
<keyword evidence="2" id="KW-0472">Membrane</keyword>
<organism evidence="3 4">
    <name type="scientific">Prunus yedoensis var. nudiflora</name>
    <dbReference type="NCBI Taxonomy" id="2094558"/>
    <lineage>
        <taxon>Eukaryota</taxon>
        <taxon>Viridiplantae</taxon>
        <taxon>Streptophyta</taxon>
        <taxon>Embryophyta</taxon>
        <taxon>Tracheophyta</taxon>
        <taxon>Spermatophyta</taxon>
        <taxon>Magnoliopsida</taxon>
        <taxon>eudicotyledons</taxon>
        <taxon>Gunneridae</taxon>
        <taxon>Pentapetalae</taxon>
        <taxon>rosids</taxon>
        <taxon>fabids</taxon>
        <taxon>Rosales</taxon>
        <taxon>Rosaceae</taxon>
        <taxon>Amygdaloideae</taxon>
        <taxon>Amygdaleae</taxon>
        <taxon>Prunus</taxon>
    </lineage>
</organism>
<evidence type="ECO:0000256" key="2">
    <source>
        <dbReference type="SAM" id="Phobius"/>
    </source>
</evidence>